<reference evidence="2" key="1">
    <citation type="submission" date="2019-09" db="UniProtKB">
        <authorList>
            <consortium name="WormBaseParasite"/>
        </authorList>
    </citation>
    <scope>IDENTIFICATION</scope>
</reference>
<name>A0A183FSM6_HELPZ</name>
<protein>
    <submittedName>
        <fullName evidence="2">Secreted protein</fullName>
    </submittedName>
</protein>
<evidence type="ECO:0000313" key="2">
    <source>
        <dbReference type="WBParaSite" id="HPBE_0001096501-mRNA-1"/>
    </source>
</evidence>
<dbReference type="Proteomes" id="UP000050761">
    <property type="component" value="Unassembled WGS sequence"/>
</dbReference>
<dbReference type="WBParaSite" id="HPBE_0001096501-mRNA-1">
    <property type="protein sequence ID" value="HPBE_0001096501-mRNA-1"/>
    <property type="gene ID" value="HPBE_0001096501"/>
</dbReference>
<keyword evidence="1" id="KW-1185">Reference proteome</keyword>
<sequence>LKAKNFSRYFIFVFPRWKSFRRKPFQNIPAAGQFKIQPFLQVIPPECVCVDDDGVEHDFCYRLPENESIRGRRFSCDHLPTVKSLGEYTHLRKYLRDSHPKLLALETLYQNR</sequence>
<accession>A0A183FSM6</accession>
<dbReference type="InterPro" id="IPR012444">
    <property type="entry name" value="DUF1647"/>
</dbReference>
<evidence type="ECO:0000313" key="1">
    <source>
        <dbReference type="Proteomes" id="UP000050761"/>
    </source>
</evidence>
<proteinExistence type="predicted"/>
<dbReference type="AlphaFoldDB" id="A0A183FSM6"/>
<organism evidence="1 2">
    <name type="scientific">Heligmosomoides polygyrus</name>
    <name type="common">Parasitic roundworm</name>
    <dbReference type="NCBI Taxonomy" id="6339"/>
    <lineage>
        <taxon>Eukaryota</taxon>
        <taxon>Metazoa</taxon>
        <taxon>Ecdysozoa</taxon>
        <taxon>Nematoda</taxon>
        <taxon>Chromadorea</taxon>
        <taxon>Rhabditida</taxon>
        <taxon>Rhabditina</taxon>
        <taxon>Rhabditomorpha</taxon>
        <taxon>Strongyloidea</taxon>
        <taxon>Heligmosomidae</taxon>
        <taxon>Heligmosomoides</taxon>
    </lineage>
</organism>
<dbReference type="Pfam" id="PF07801">
    <property type="entry name" value="DUF1647"/>
    <property type="match status" value="1"/>
</dbReference>